<dbReference type="EMBL" id="CP104013">
    <property type="protein sequence ID" value="UYP43929.1"/>
    <property type="molecule type" value="Genomic_DNA"/>
</dbReference>
<sequence>MVKMTQQQKDDRDTKIKELIKDGLTVAQIVKEVGCSNSTVLDFTQPKHNIGSSNITHNELTPEIKSSIGVMIELFKNSLDIPEFVDSIDLNIRKAISSLEAIIDE</sequence>
<gene>
    <name evidence="1" type="ORF">NEF87_000214</name>
</gene>
<dbReference type="Proteomes" id="UP001208689">
    <property type="component" value="Chromosome"/>
</dbReference>
<accession>A0ABY6HK80</accession>
<name>A0ABY6HK80_9ARCH</name>
<protein>
    <recommendedName>
        <fullName evidence="3">Resolvase HTH domain-containing protein</fullName>
    </recommendedName>
</protein>
<evidence type="ECO:0000313" key="1">
    <source>
        <dbReference type="EMBL" id="UYP43929.1"/>
    </source>
</evidence>
<evidence type="ECO:0000313" key="2">
    <source>
        <dbReference type="Proteomes" id="UP001208689"/>
    </source>
</evidence>
<reference evidence="1" key="1">
    <citation type="submission" date="2022-09" db="EMBL/GenBank/DDBJ databases">
        <title>Actin cytoskeleton and complex cell architecture in an #Asgard archaeon.</title>
        <authorList>
            <person name="Ponce Toledo R.I."/>
            <person name="Schleper C."/>
            <person name="Rodrigues Oliveira T."/>
            <person name="Wollweber F."/>
            <person name="Xu J."/>
            <person name="Rittmann S."/>
            <person name="Klingl A."/>
            <person name="Pilhofer M."/>
        </authorList>
    </citation>
    <scope>NUCLEOTIDE SEQUENCE</scope>
    <source>
        <strain evidence="1">B-35</strain>
    </source>
</reference>
<organism evidence="1 2">
    <name type="scientific">Candidatus Lokiarchaeum ossiferum</name>
    <dbReference type="NCBI Taxonomy" id="2951803"/>
    <lineage>
        <taxon>Archaea</taxon>
        <taxon>Promethearchaeati</taxon>
        <taxon>Promethearchaeota</taxon>
        <taxon>Promethearchaeia</taxon>
        <taxon>Promethearchaeales</taxon>
        <taxon>Promethearchaeaceae</taxon>
        <taxon>Candidatus Lokiarchaeum</taxon>
    </lineage>
</organism>
<evidence type="ECO:0008006" key="3">
    <source>
        <dbReference type="Google" id="ProtNLM"/>
    </source>
</evidence>
<proteinExistence type="predicted"/>
<dbReference type="Gene3D" id="1.10.10.60">
    <property type="entry name" value="Homeodomain-like"/>
    <property type="match status" value="1"/>
</dbReference>
<keyword evidence="2" id="KW-1185">Reference proteome</keyword>